<comment type="caution">
    <text evidence="4">The sequence shown here is derived from an EMBL/GenBank/DDBJ whole genome shotgun (WGS) entry which is preliminary data.</text>
</comment>
<dbReference type="GO" id="GO:0008146">
    <property type="term" value="F:sulfotransferase activity"/>
    <property type="evidence" value="ECO:0007669"/>
    <property type="project" value="InterPro"/>
</dbReference>
<dbReference type="SUPFAM" id="SSF52540">
    <property type="entry name" value="P-loop containing nucleoside triphosphate hydrolases"/>
    <property type="match status" value="1"/>
</dbReference>
<dbReference type="Gene3D" id="3.40.50.300">
    <property type="entry name" value="P-loop containing nucleotide triphosphate hydrolases"/>
    <property type="match status" value="1"/>
</dbReference>
<dbReference type="EMBL" id="JAXCGZ010009776">
    <property type="protein sequence ID" value="KAK7076218.1"/>
    <property type="molecule type" value="Genomic_DNA"/>
</dbReference>
<evidence type="ECO:0000313" key="4">
    <source>
        <dbReference type="EMBL" id="KAK7076218.1"/>
    </source>
</evidence>
<dbReference type="InterPro" id="IPR000863">
    <property type="entry name" value="Sulfotransferase_dom"/>
</dbReference>
<name>A0AAN8X835_HALRR</name>
<keyword evidence="2" id="KW-0808">Transferase</keyword>
<reference evidence="4 5" key="1">
    <citation type="submission" date="2023-11" db="EMBL/GenBank/DDBJ databases">
        <title>Halocaridina rubra genome assembly.</title>
        <authorList>
            <person name="Smith C."/>
        </authorList>
    </citation>
    <scope>NUCLEOTIDE SEQUENCE [LARGE SCALE GENOMIC DNA]</scope>
    <source>
        <strain evidence="4">EP-1</strain>
        <tissue evidence="4">Whole</tissue>
    </source>
</reference>
<evidence type="ECO:0000313" key="5">
    <source>
        <dbReference type="Proteomes" id="UP001381693"/>
    </source>
</evidence>
<evidence type="ECO:0000256" key="1">
    <source>
        <dbReference type="ARBA" id="ARBA00005771"/>
    </source>
</evidence>
<sequence>MLLQSKKLRPPTPDHPLMVGFQKMCPGKDPQDGVFLQLSEAAPEPRTIKSHLPLALLPPDLTKEAKVIYVARNPKDVVISFYHHSRMFKNHNYEGTFKDFVKYFTDDDLIYGPYWLHLKEGWKRRDEPNLHFIFYEDLKSDNMAELEKLNRFLGTKLSPEQLANIAHYTSFSQMKARDDVVSSDSPSDFLNVEVVDKDGGFFRKGEVGDWKGKYTPELEAQMEEWIGNNLKDFGISFKYAI</sequence>
<comment type="similarity">
    <text evidence="1">Belongs to the sulfotransferase 1 family.</text>
</comment>
<gene>
    <name evidence="4" type="ORF">SK128_005423</name>
</gene>
<dbReference type="AlphaFoldDB" id="A0AAN8X835"/>
<dbReference type="Pfam" id="PF00685">
    <property type="entry name" value="Sulfotransfer_1"/>
    <property type="match status" value="1"/>
</dbReference>
<keyword evidence="5" id="KW-1185">Reference proteome</keyword>
<organism evidence="4 5">
    <name type="scientific">Halocaridina rubra</name>
    <name type="common">Hawaiian red shrimp</name>
    <dbReference type="NCBI Taxonomy" id="373956"/>
    <lineage>
        <taxon>Eukaryota</taxon>
        <taxon>Metazoa</taxon>
        <taxon>Ecdysozoa</taxon>
        <taxon>Arthropoda</taxon>
        <taxon>Crustacea</taxon>
        <taxon>Multicrustacea</taxon>
        <taxon>Malacostraca</taxon>
        <taxon>Eumalacostraca</taxon>
        <taxon>Eucarida</taxon>
        <taxon>Decapoda</taxon>
        <taxon>Pleocyemata</taxon>
        <taxon>Caridea</taxon>
        <taxon>Atyoidea</taxon>
        <taxon>Atyidae</taxon>
        <taxon>Halocaridina</taxon>
    </lineage>
</organism>
<protein>
    <recommendedName>
        <fullName evidence="3">Sulfotransferase domain-containing protein</fullName>
    </recommendedName>
</protein>
<evidence type="ECO:0000256" key="2">
    <source>
        <dbReference type="ARBA" id="ARBA00022679"/>
    </source>
</evidence>
<dbReference type="InterPro" id="IPR027417">
    <property type="entry name" value="P-loop_NTPase"/>
</dbReference>
<dbReference type="Proteomes" id="UP001381693">
    <property type="component" value="Unassembled WGS sequence"/>
</dbReference>
<evidence type="ECO:0000259" key="3">
    <source>
        <dbReference type="Pfam" id="PF00685"/>
    </source>
</evidence>
<dbReference type="PANTHER" id="PTHR11783">
    <property type="entry name" value="SULFOTRANSFERASE SULT"/>
    <property type="match status" value="1"/>
</dbReference>
<accession>A0AAN8X835</accession>
<feature type="domain" description="Sulfotransferase" evidence="3">
    <location>
        <begin position="39"/>
        <end position="234"/>
    </location>
</feature>
<proteinExistence type="inferred from homology"/>